<reference evidence="6 7" key="1">
    <citation type="submission" date="2016-10" db="EMBL/GenBank/DDBJ databases">
        <authorList>
            <person name="de Groot N.N."/>
        </authorList>
    </citation>
    <scope>NUCLEOTIDE SEQUENCE [LARGE SCALE GENOMIC DNA]</scope>
    <source>
        <strain evidence="6 7">DSM 9179</strain>
    </source>
</reference>
<keyword evidence="7" id="KW-1185">Reference proteome</keyword>
<dbReference type="InterPro" id="IPR050570">
    <property type="entry name" value="Cell_wall_metabolism_enzyme"/>
</dbReference>
<proteinExistence type="predicted"/>
<evidence type="ECO:0000313" key="7">
    <source>
        <dbReference type="Proteomes" id="UP000199701"/>
    </source>
</evidence>
<keyword evidence="2" id="KW-0175">Coiled coil</keyword>
<dbReference type="Pfam" id="PF24568">
    <property type="entry name" value="CC_PcsB"/>
    <property type="match status" value="1"/>
</dbReference>
<dbReference type="CDD" id="cd12797">
    <property type="entry name" value="M23_peptidase"/>
    <property type="match status" value="1"/>
</dbReference>
<feature type="transmembrane region" description="Helical" evidence="3">
    <location>
        <begin position="20"/>
        <end position="39"/>
    </location>
</feature>
<dbReference type="InterPro" id="IPR057309">
    <property type="entry name" value="PcsB_CC"/>
</dbReference>
<dbReference type="Pfam" id="PF01551">
    <property type="entry name" value="Peptidase_M23"/>
    <property type="match status" value="1"/>
</dbReference>
<feature type="domain" description="M23ase beta-sheet core" evidence="4">
    <location>
        <begin position="315"/>
        <end position="418"/>
    </location>
</feature>
<dbReference type="AlphaFoldDB" id="A0A1I0M3X2"/>
<dbReference type="Gene3D" id="6.10.250.3150">
    <property type="match status" value="1"/>
</dbReference>
<dbReference type="PANTHER" id="PTHR21666">
    <property type="entry name" value="PEPTIDASE-RELATED"/>
    <property type="match status" value="1"/>
</dbReference>
<keyword evidence="3" id="KW-0472">Membrane</keyword>
<keyword evidence="3" id="KW-1133">Transmembrane helix</keyword>
<dbReference type="SUPFAM" id="SSF51261">
    <property type="entry name" value="Duplicated hybrid motif"/>
    <property type="match status" value="1"/>
</dbReference>
<dbReference type="InterPro" id="IPR016047">
    <property type="entry name" value="M23ase_b-sheet_dom"/>
</dbReference>
<evidence type="ECO:0000259" key="4">
    <source>
        <dbReference type="Pfam" id="PF01551"/>
    </source>
</evidence>
<keyword evidence="6" id="KW-0378">Hydrolase</keyword>
<dbReference type="PANTHER" id="PTHR21666:SF270">
    <property type="entry name" value="MUREIN HYDROLASE ACTIVATOR ENVC"/>
    <property type="match status" value="1"/>
</dbReference>
<evidence type="ECO:0000256" key="2">
    <source>
        <dbReference type="SAM" id="Coils"/>
    </source>
</evidence>
<protein>
    <submittedName>
        <fullName evidence="6">Septal ring factor EnvC, activator of murein hydrolases AmiA and AmiB</fullName>
    </submittedName>
</protein>
<feature type="domain" description="Peptidoglycan hydrolase PcsB coiled-coil" evidence="5">
    <location>
        <begin position="126"/>
        <end position="189"/>
    </location>
</feature>
<accession>A0A1I0M3X2</accession>
<keyword evidence="3" id="KW-0812">Transmembrane</keyword>
<gene>
    <name evidence="6" type="ORF">SAMN05421659_101158</name>
</gene>
<organism evidence="6 7">
    <name type="scientific">[Clostridium] fimetarium</name>
    <dbReference type="NCBI Taxonomy" id="99656"/>
    <lineage>
        <taxon>Bacteria</taxon>
        <taxon>Bacillati</taxon>
        <taxon>Bacillota</taxon>
        <taxon>Clostridia</taxon>
        <taxon>Lachnospirales</taxon>
        <taxon>Lachnospiraceae</taxon>
    </lineage>
</organism>
<evidence type="ECO:0000256" key="1">
    <source>
        <dbReference type="ARBA" id="ARBA00022729"/>
    </source>
</evidence>
<dbReference type="EMBL" id="FOJI01000001">
    <property type="protein sequence ID" value="SEV82982.1"/>
    <property type="molecule type" value="Genomic_DNA"/>
</dbReference>
<evidence type="ECO:0000259" key="5">
    <source>
        <dbReference type="Pfam" id="PF24568"/>
    </source>
</evidence>
<evidence type="ECO:0000256" key="3">
    <source>
        <dbReference type="SAM" id="Phobius"/>
    </source>
</evidence>
<sequence>MRNAKGKRIISISESIIPIVKQITSILLIFTMILSYMVIASGTTSDDINQAKDKQKDTQKEINDTKNLLAQLEKDKTDALSYINALNKEMNDIDFQIYDLNQQIAEKEAQIIDNEAQLEQAKIDSKEQYAAMKLRIQYMYEHKSESYIEVLLASKDMGDMLNKAEYFNKITSYDREMLVKYVETEKTIQDTEVALQNEHAELETAMVSVESQKSSLALVESAKKTELANINAKAEQAAAYKSQQEKADKEQEAAIVKMEEADNRRQMEAEAAAAAKGPSGSSTLLNYNGGTFAWPVLTFGVVSSKFGDTDGRTAPHNGVDIRASISRVEGEKIVAASDGIVTAAEYAGTAGNWIWINHGGGLYTVYMHLLKINVSNGDHVTKGQVIGLMGGNPSATSGTSTGAHLHFGVRLDGKYVDPLGSQYLNRQ</sequence>
<dbReference type="Gene3D" id="2.70.70.10">
    <property type="entry name" value="Glucose Permease (Domain IIA)"/>
    <property type="match status" value="1"/>
</dbReference>
<keyword evidence="1" id="KW-0732">Signal</keyword>
<evidence type="ECO:0000313" key="6">
    <source>
        <dbReference type="EMBL" id="SEV82982.1"/>
    </source>
</evidence>
<dbReference type="GO" id="GO:0004222">
    <property type="term" value="F:metalloendopeptidase activity"/>
    <property type="evidence" value="ECO:0007669"/>
    <property type="project" value="TreeGrafter"/>
</dbReference>
<dbReference type="InterPro" id="IPR011055">
    <property type="entry name" value="Dup_hybrid_motif"/>
</dbReference>
<name>A0A1I0M3X2_9FIRM</name>
<feature type="coiled-coil region" evidence="2">
    <location>
        <begin position="48"/>
        <end position="124"/>
    </location>
</feature>
<dbReference type="RefSeq" id="WP_170841239.1">
    <property type="nucleotide sequence ID" value="NZ_FOJI01000001.1"/>
</dbReference>
<dbReference type="STRING" id="99656.SAMN05421659_101158"/>
<dbReference type="Proteomes" id="UP000199701">
    <property type="component" value="Unassembled WGS sequence"/>
</dbReference>